<dbReference type="InterPro" id="IPR006042">
    <property type="entry name" value="Xan_ur_permease"/>
</dbReference>
<keyword evidence="9" id="KW-1185">Reference proteome</keyword>
<comment type="similarity">
    <text evidence="2">Belongs to the nucleobase:cation symporter-2 (NCS2) (TC 2.A.40) family.</text>
</comment>
<feature type="transmembrane region" description="Helical" evidence="7">
    <location>
        <begin position="161"/>
        <end position="179"/>
    </location>
</feature>
<dbReference type="PANTHER" id="PTHR42810:SF2">
    <property type="entry name" value="PURINE PERMEASE C1399.01C-RELATED"/>
    <property type="match status" value="1"/>
</dbReference>
<keyword evidence="4 7" id="KW-0812">Transmembrane</keyword>
<keyword evidence="3" id="KW-0813">Transport</keyword>
<name>A0ABS8RAX9_9LACO</name>
<feature type="transmembrane region" description="Helical" evidence="7">
    <location>
        <begin position="186"/>
        <end position="211"/>
    </location>
</feature>
<comment type="caution">
    <text evidence="8">The sequence shown here is derived from an EMBL/GenBank/DDBJ whole genome shotgun (WGS) entry which is preliminary data.</text>
</comment>
<feature type="transmembrane region" description="Helical" evidence="7">
    <location>
        <begin position="36"/>
        <end position="63"/>
    </location>
</feature>
<dbReference type="InterPro" id="IPR006043">
    <property type="entry name" value="NCS2"/>
</dbReference>
<proteinExistence type="inferred from homology"/>
<evidence type="ECO:0000313" key="9">
    <source>
        <dbReference type="Proteomes" id="UP001200032"/>
    </source>
</evidence>
<evidence type="ECO:0000256" key="6">
    <source>
        <dbReference type="ARBA" id="ARBA00023136"/>
    </source>
</evidence>
<keyword evidence="5 7" id="KW-1133">Transmembrane helix</keyword>
<evidence type="ECO:0000256" key="7">
    <source>
        <dbReference type="SAM" id="Phobius"/>
    </source>
</evidence>
<evidence type="ECO:0000256" key="1">
    <source>
        <dbReference type="ARBA" id="ARBA00004141"/>
    </source>
</evidence>
<organism evidence="8 9">
    <name type="scientific">Limosilactobacillus balticus</name>
    <dbReference type="NCBI Taxonomy" id="2759747"/>
    <lineage>
        <taxon>Bacteria</taxon>
        <taxon>Bacillati</taxon>
        <taxon>Bacillota</taxon>
        <taxon>Bacilli</taxon>
        <taxon>Lactobacillales</taxon>
        <taxon>Lactobacillaceae</taxon>
        <taxon>Limosilactobacillus</taxon>
    </lineage>
</organism>
<evidence type="ECO:0000313" key="8">
    <source>
        <dbReference type="EMBL" id="MCD7137757.1"/>
    </source>
</evidence>
<sequence length="423" mass="45500">MAHRDNVVLDVDERPAPWQWFGLSLQHMFSMFGSTVLVPILVGLNPGIALFSSGVGTLMYLLITKHKIPAYMGSSFSFVVPMMALMKTTGYPGIAQGTIAVGCVYLIVSVIVTLVGSQWIDRILPPIVVGPIVVVIGLSLAGTAAKDATINSTTGHYDLRFFAVAMLTMAITVIFNMYFKGFLGLIPILMGIVAGYIIAVLFGIVDFSSVAHAHWFSLPDFQIPFVDYHPQLYWGAILSMAPIAFVTMTEHLGHIMVLNELTERNYFKEPGLNHTLAGDGTASIIAGFVGGPPVTSYGENIGVMAITRVHSVYVIAGAAVFAIFFSFIGKLSALIESIPSPVIGGISFLLFGVIASSGLRVMIENKIDFNEKRNLMISSVILVIGIGNAYLQLGKYQFSGLAVAAVLGIIMNLILPQKAKSEM</sequence>
<comment type="subcellular location">
    <subcellularLocation>
        <location evidence="1">Membrane</location>
        <topology evidence="1">Multi-pass membrane protein</topology>
    </subcellularLocation>
</comment>
<evidence type="ECO:0000256" key="2">
    <source>
        <dbReference type="ARBA" id="ARBA00008821"/>
    </source>
</evidence>
<keyword evidence="6 7" id="KW-0472">Membrane</keyword>
<protein>
    <submittedName>
        <fullName evidence="8">NCS2 family nucleobase:cation symporter</fullName>
    </submittedName>
</protein>
<feature type="transmembrane region" description="Helical" evidence="7">
    <location>
        <begin position="341"/>
        <end position="363"/>
    </location>
</feature>
<feature type="transmembrane region" description="Helical" evidence="7">
    <location>
        <begin position="123"/>
        <end position="141"/>
    </location>
</feature>
<evidence type="ECO:0000256" key="3">
    <source>
        <dbReference type="ARBA" id="ARBA00022448"/>
    </source>
</evidence>
<accession>A0ABS8RAX9</accession>
<dbReference type="Proteomes" id="UP001200032">
    <property type="component" value="Unassembled WGS sequence"/>
</dbReference>
<dbReference type="PANTHER" id="PTHR42810">
    <property type="entry name" value="PURINE PERMEASE C1399.01C-RELATED"/>
    <property type="match status" value="1"/>
</dbReference>
<feature type="transmembrane region" description="Helical" evidence="7">
    <location>
        <begin position="94"/>
        <end position="116"/>
    </location>
</feature>
<gene>
    <name evidence="8" type="ORF">LTY59_00775</name>
</gene>
<feature type="transmembrane region" description="Helical" evidence="7">
    <location>
        <begin position="312"/>
        <end position="335"/>
    </location>
</feature>
<feature type="transmembrane region" description="Helical" evidence="7">
    <location>
        <begin position="375"/>
        <end position="391"/>
    </location>
</feature>
<feature type="transmembrane region" description="Helical" evidence="7">
    <location>
        <begin position="231"/>
        <end position="248"/>
    </location>
</feature>
<feature type="transmembrane region" description="Helical" evidence="7">
    <location>
        <begin position="397"/>
        <end position="415"/>
    </location>
</feature>
<reference evidence="8 9" key="1">
    <citation type="submission" date="2021-12" db="EMBL/GenBank/DDBJ databases">
        <title>A phylogenomic analysis of Limosilactobacillus reuteri reveals ancient and stable evolutionary relationships with rodents and birds and zoonotic transmission to humans.</title>
        <authorList>
            <person name="Li F."/>
            <person name="Li X."/>
            <person name="Cheng C."/>
            <person name="Tollenaar S."/>
            <person name="Zhang J.S."/>
            <person name="Simpson D."/>
            <person name="Tasseva G."/>
            <person name="Perez-Munoz M.E."/>
            <person name="Frese S."/>
            <person name="Gaenzle M.G."/>
            <person name="Walter J."/>
            <person name="Zheng J."/>
        </authorList>
    </citation>
    <scope>NUCLEOTIDE SEQUENCE [LARGE SCALE GENOMIC DNA]</scope>
    <source>
        <strain evidence="8 9">WF-AF5-A</strain>
    </source>
</reference>
<dbReference type="RefSeq" id="WP_182586001.1">
    <property type="nucleotide sequence ID" value="NZ_JACIVG010000024.1"/>
</dbReference>
<dbReference type="EMBL" id="JAJPDJ010000049">
    <property type="protein sequence ID" value="MCD7137757.1"/>
    <property type="molecule type" value="Genomic_DNA"/>
</dbReference>
<dbReference type="Pfam" id="PF00860">
    <property type="entry name" value="Xan_ur_permease"/>
    <property type="match status" value="1"/>
</dbReference>
<dbReference type="PROSITE" id="PS01116">
    <property type="entry name" value="XANTH_URACIL_PERMASE"/>
    <property type="match status" value="1"/>
</dbReference>
<dbReference type="NCBIfam" id="TIGR00801">
    <property type="entry name" value="ncs2"/>
    <property type="match status" value="1"/>
</dbReference>
<evidence type="ECO:0000256" key="5">
    <source>
        <dbReference type="ARBA" id="ARBA00022989"/>
    </source>
</evidence>
<evidence type="ECO:0000256" key="4">
    <source>
        <dbReference type="ARBA" id="ARBA00022692"/>
    </source>
</evidence>